<accession>A0A7W9Y329</accession>
<comment type="caution">
    <text evidence="2">The sequence shown here is derived from an EMBL/GenBank/DDBJ whole genome shotgun (WGS) entry which is preliminary data.</text>
</comment>
<feature type="domain" description="CREG-like beta-barrel" evidence="1">
    <location>
        <begin position="10"/>
        <end position="152"/>
    </location>
</feature>
<dbReference type="PANTHER" id="PTHR13343:SF17">
    <property type="entry name" value="CELLULAR REPRESSOR OF E1A-STIMULATED GENES, ISOFORM A"/>
    <property type="match status" value="1"/>
</dbReference>
<dbReference type="AlphaFoldDB" id="A0A7W9Y329"/>
<dbReference type="Gene3D" id="2.30.110.10">
    <property type="entry name" value="Electron Transport, Fmn-binding Protein, Chain A"/>
    <property type="match status" value="1"/>
</dbReference>
<sequence length="242" mass="26824">MAEQAQLLRPTDDEARELARTLLRSARYMSLGVLDPVTGFPSVSRALTAIDLDGVPVVLVSALSGHTKGLKDDSRCSLLAGEPGKGDPLAHARITVFCEAQPVARDSAIHQRIRARFLRRHAKAQLYVDFPDFRFYRLAPVQASLNGGFGRAYALGGEDLLFPLTADESSWLKLQNELAEKPLEAANFAHRLGLGDKNWRFGLVDPAGIDLVSSDLLVRHEFKHRLDLPEDVIHYICKQTKM</sequence>
<dbReference type="Pfam" id="PF13883">
    <property type="entry name" value="CREG_beta-barrel"/>
    <property type="match status" value="1"/>
</dbReference>
<dbReference type="GO" id="GO:0005737">
    <property type="term" value="C:cytoplasm"/>
    <property type="evidence" value="ECO:0007669"/>
    <property type="project" value="UniProtKB-ARBA"/>
</dbReference>
<protein>
    <recommendedName>
        <fullName evidence="1">CREG-like beta-barrel domain-containing protein</fullName>
    </recommendedName>
</protein>
<organism evidence="2 3">
    <name type="scientific">Rhizobium wenxiniae</name>
    <dbReference type="NCBI Taxonomy" id="1737357"/>
    <lineage>
        <taxon>Bacteria</taxon>
        <taxon>Pseudomonadati</taxon>
        <taxon>Pseudomonadota</taxon>
        <taxon>Alphaproteobacteria</taxon>
        <taxon>Hyphomicrobiales</taxon>
        <taxon>Rhizobiaceae</taxon>
        <taxon>Rhizobium/Agrobacterium group</taxon>
        <taxon>Rhizobium</taxon>
    </lineage>
</organism>
<dbReference type="PANTHER" id="PTHR13343">
    <property type="entry name" value="CREG1 PROTEIN"/>
    <property type="match status" value="1"/>
</dbReference>
<dbReference type="InterPro" id="IPR055343">
    <property type="entry name" value="CREG_beta-barrel"/>
</dbReference>
<dbReference type="Proteomes" id="UP000547879">
    <property type="component" value="Unassembled WGS sequence"/>
</dbReference>
<evidence type="ECO:0000313" key="2">
    <source>
        <dbReference type="EMBL" id="MBB6161101.1"/>
    </source>
</evidence>
<dbReference type="InterPro" id="IPR012349">
    <property type="entry name" value="Split_barrel_FMN-bd"/>
</dbReference>
<dbReference type="SUPFAM" id="SSF50475">
    <property type="entry name" value="FMN-binding split barrel"/>
    <property type="match status" value="1"/>
</dbReference>
<dbReference type="InterPro" id="IPR037119">
    <property type="entry name" value="Haem_oxidase_HugZ-like_sf"/>
</dbReference>
<dbReference type="RefSeq" id="WP_183989898.1">
    <property type="nucleotide sequence ID" value="NZ_BMHW01000001.1"/>
</dbReference>
<reference evidence="2 3" key="1">
    <citation type="submission" date="2020-08" db="EMBL/GenBank/DDBJ databases">
        <title>Genomic Encyclopedia of Type Strains, Phase IV (KMG-IV): sequencing the most valuable type-strain genomes for metagenomic binning, comparative biology and taxonomic classification.</title>
        <authorList>
            <person name="Goeker M."/>
        </authorList>
    </citation>
    <scope>NUCLEOTIDE SEQUENCE [LARGE SCALE GENOMIC DNA]</scope>
    <source>
        <strain evidence="2 3">DSM 100734</strain>
    </source>
</reference>
<evidence type="ECO:0000313" key="3">
    <source>
        <dbReference type="Proteomes" id="UP000547879"/>
    </source>
</evidence>
<keyword evidence="3" id="KW-1185">Reference proteome</keyword>
<dbReference type="Gene3D" id="3.20.180.10">
    <property type="entry name" value="PNP-oxidase-like"/>
    <property type="match status" value="1"/>
</dbReference>
<gene>
    <name evidence="2" type="ORF">HNQ72_000898</name>
</gene>
<evidence type="ECO:0000259" key="1">
    <source>
        <dbReference type="Pfam" id="PF13883"/>
    </source>
</evidence>
<proteinExistence type="predicted"/>
<dbReference type="EMBL" id="JACHEG010000001">
    <property type="protein sequence ID" value="MBB6161101.1"/>
    <property type="molecule type" value="Genomic_DNA"/>
</dbReference>
<name>A0A7W9Y329_9HYPH</name>